<comment type="caution">
    <text evidence="2">The sequence shown here is derived from an EMBL/GenBank/DDBJ whole genome shotgun (WGS) entry which is preliminary data.</text>
</comment>
<evidence type="ECO:0000256" key="1">
    <source>
        <dbReference type="SAM" id="MobiDB-lite"/>
    </source>
</evidence>
<dbReference type="EMBL" id="BMAT01010914">
    <property type="protein sequence ID" value="GFR63342.1"/>
    <property type="molecule type" value="Genomic_DNA"/>
</dbReference>
<proteinExistence type="predicted"/>
<dbReference type="Proteomes" id="UP000762676">
    <property type="component" value="Unassembled WGS sequence"/>
</dbReference>
<protein>
    <submittedName>
        <fullName evidence="2">Uncharacterized protein</fullName>
    </submittedName>
</protein>
<reference evidence="2 3" key="1">
    <citation type="journal article" date="2021" name="Elife">
        <title>Chloroplast acquisition without the gene transfer in kleptoplastic sea slugs, Plakobranchus ocellatus.</title>
        <authorList>
            <person name="Maeda T."/>
            <person name="Takahashi S."/>
            <person name="Yoshida T."/>
            <person name="Shimamura S."/>
            <person name="Takaki Y."/>
            <person name="Nagai Y."/>
            <person name="Toyoda A."/>
            <person name="Suzuki Y."/>
            <person name="Arimoto A."/>
            <person name="Ishii H."/>
            <person name="Satoh N."/>
            <person name="Nishiyama T."/>
            <person name="Hasebe M."/>
            <person name="Maruyama T."/>
            <person name="Minagawa J."/>
            <person name="Obokata J."/>
            <person name="Shigenobu S."/>
        </authorList>
    </citation>
    <scope>NUCLEOTIDE SEQUENCE [LARGE SCALE GENOMIC DNA]</scope>
</reference>
<sequence length="142" mass="15590">MAWLESEPATSRSRVRHANHSVSTPTHGNLQCRTGVGGELQSTRAPRAVYPTGCLQQNNAGRPGKTAPRTQQLPPSSAPNVQDYWPDQSAPHRCPGQSLPHTKMRRWSSSTPTSEHAKNDRIIKVVSEILTSNPIKFLNGSF</sequence>
<name>A0AAV4EQR3_9GAST</name>
<gene>
    <name evidence="2" type="ORF">ElyMa_005482300</name>
</gene>
<dbReference type="AlphaFoldDB" id="A0AAV4EQR3"/>
<accession>A0AAV4EQR3</accession>
<feature type="compositionally biased region" description="Polar residues" evidence="1">
    <location>
        <begin position="68"/>
        <end position="80"/>
    </location>
</feature>
<evidence type="ECO:0000313" key="3">
    <source>
        <dbReference type="Proteomes" id="UP000762676"/>
    </source>
</evidence>
<evidence type="ECO:0000313" key="2">
    <source>
        <dbReference type="EMBL" id="GFR63342.1"/>
    </source>
</evidence>
<organism evidence="2 3">
    <name type="scientific">Elysia marginata</name>
    <dbReference type="NCBI Taxonomy" id="1093978"/>
    <lineage>
        <taxon>Eukaryota</taxon>
        <taxon>Metazoa</taxon>
        <taxon>Spiralia</taxon>
        <taxon>Lophotrochozoa</taxon>
        <taxon>Mollusca</taxon>
        <taxon>Gastropoda</taxon>
        <taxon>Heterobranchia</taxon>
        <taxon>Euthyneura</taxon>
        <taxon>Panpulmonata</taxon>
        <taxon>Sacoglossa</taxon>
        <taxon>Placobranchoidea</taxon>
        <taxon>Plakobranchidae</taxon>
        <taxon>Elysia</taxon>
    </lineage>
</organism>
<feature type="compositionally biased region" description="Polar residues" evidence="1">
    <location>
        <begin position="20"/>
        <end position="32"/>
    </location>
</feature>
<keyword evidence="3" id="KW-1185">Reference proteome</keyword>
<feature type="region of interest" description="Disordered" evidence="1">
    <location>
        <begin position="1"/>
        <end position="117"/>
    </location>
</feature>